<comment type="caution">
    <text evidence="1">The sequence shown here is derived from an EMBL/GenBank/DDBJ whole genome shotgun (WGS) entry which is preliminary data.</text>
</comment>
<evidence type="ECO:0000313" key="2">
    <source>
        <dbReference type="Proteomes" id="UP000499080"/>
    </source>
</evidence>
<name>A0A4Y2APH7_ARAVE</name>
<sequence length="87" mass="9803">MRILSVYAGSGQLLVRKKPHKRNWFILSNPVYKVLGCLVGTVHLHSQRDPIPLKIHEYVGLGQVKFVFNLLVWEHEEGACSGIVPAI</sequence>
<dbReference type="Proteomes" id="UP000499080">
    <property type="component" value="Unassembled WGS sequence"/>
</dbReference>
<gene>
    <name evidence="1" type="ORF">AVEN_93497_1</name>
</gene>
<proteinExistence type="predicted"/>
<evidence type="ECO:0000313" key="1">
    <source>
        <dbReference type="EMBL" id="GBL81723.1"/>
    </source>
</evidence>
<dbReference type="AlphaFoldDB" id="A0A4Y2APH7"/>
<protein>
    <submittedName>
        <fullName evidence="1">Uncharacterized protein</fullName>
    </submittedName>
</protein>
<accession>A0A4Y2APH7</accession>
<organism evidence="1 2">
    <name type="scientific">Araneus ventricosus</name>
    <name type="common">Orbweaver spider</name>
    <name type="synonym">Epeira ventricosa</name>
    <dbReference type="NCBI Taxonomy" id="182803"/>
    <lineage>
        <taxon>Eukaryota</taxon>
        <taxon>Metazoa</taxon>
        <taxon>Ecdysozoa</taxon>
        <taxon>Arthropoda</taxon>
        <taxon>Chelicerata</taxon>
        <taxon>Arachnida</taxon>
        <taxon>Araneae</taxon>
        <taxon>Araneomorphae</taxon>
        <taxon>Entelegynae</taxon>
        <taxon>Araneoidea</taxon>
        <taxon>Araneidae</taxon>
        <taxon>Araneus</taxon>
    </lineage>
</organism>
<dbReference type="EMBL" id="BGPR01000026">
    <property type="protein sequence ID" value="GBL81723.1"/>
    <property type="molecule type" value="Genomic_DNA"/>
</dbReference>
<reference evidence="1 2" key="1">
    <citation type="journal article" date="2019" name="Sci. Rep.">
        <title>Orb-weaving spider Araneus ventricosus genome elucidates the spidroin gene catalogue.</title>
        <authorList>
            <person name="Kono N."/>
            <person name="Nakamura H."/>
            <person name="Ohtoshi R."/>
            <person name="Moran D.A.P."/>
            <person name="Shinohara A."/>
            <person name="Yoshida Y."/>
            <person name="Fujiwara M."/>
            <person name="Mori M."/>
            <person name="Tomita M."/>
            <person name="Arakawa K."/>
        </authorList>
    </citation>
    <scope>NUCLEOTIDE SEQUENCE [LARGE SCALE GENOMIC DNA]</scope>
</reference>
<keyword evidence="2" id="KW-1185">Reference proteome</keyword>